<dbReference type="Pfam" id="PF00160">
    <property type="entry name" value="Pro_isomerase"/>
    <property type="match status" value="1"/>
</dbReference>
<dbReference type="EC" id="5.2.1.8" evidence="4"/>
<dbReference type="GO" id="GO:0016018">
    <property type="term" value="F:cyclosporin A binding"/>
    <property type="evidence" value="ECO:0007669"/>
    <property type="project" value="TreeGrafter"/>
</dbReference>
<dbReference type="InterPro" id="IPR002130">
    <property type="entry name" value="Cyclophilin-type_PPIase_dom"/>
</dbReference>
<protein>
    <recommendedName>
        <fullName evidence="4">Peptidyl-prolyl cis-trans isomerase</fullName>
        <shortName evidence="4">PPIase</shortName>
        <ecNumber evidence="4">5.2.1.8</ecNumber>
    </recommendedName>
</protein>
<keyword evidence="5" id="KW-0472">Membrane</keyword>
<dbReference type="GO" id="GO:0003755">
    <property type="term" value="F:peptidyl-prolyl cis-trans isomerase activity"/>
    <property type="evidence" value="ECO:0007669"/>
    <property type="project" value="UniProtKB-UniRule"/>
</dbReference>
<accession>A0A8C0W3J2</accession>
<evidence type="ECO:0000256" key="1">
    <source>
        <dbReference type="ARBA" id="ARBA00000971"/>
    </source>
</evidence>
<dbReference type="AlphaFoldDB" id="A0A8C0W3J2"/>
<evidence type="ECO:0000256" key="2">
    <source>
        <dbReference type="ARBA" id="ARBA00023110"/>
    </source>
</evidence>
<dbReference type="PIRSF" id="PIRSF001467">
    <property type="entry name" value="Peptidylpro_ismrse"/>
    <property type="match status" value="1"/>
</dbReference>
<feature type="transmembrane region" description="Helical" evidence="5">
    <location>
        <begin position="9"/>
        <end position="29"/>
    </location>
</feature>
<reference evidence="7" key="1">
    <citation type="submission" date="2023-09" db="UniProtKB">
        <authorList>
            <consortium name="Ensembl"/>
        </authorList>
    </citation>
    <scope>IDENTIFICATION</scope>
</reference>
<dbReference type="GO" id="GO:0005737">
    <property type="term" value="C:cytoplasm"/>
    <property type="evidence" value="ECO:0007669"/>
    <property type="project" value="TreeGrafter"/>
</dbReference>
<dbReference type="PANTHER" id="PTHR11071:SF490">
    <property type="entry name" value="PEPTIDYL-PROLYL CIS-TRANS ISOMERASE A"/>
    <property type="match status" value="1"/>
</dbReference>
<evidence type="ECO:0000313" key="7">
    <source>
        <dbReference type="Ensembl" id="ENSCCNP00000004328.1"/>
    </source>
</evidence>
<comment type="function">
    <text evidence="4">PPIases accelerate the folding of proteins. It catalyzes the cis-trans isomerization of proline imidic peptide bonds in oligopeptides.</text>
</comment>
<dbReference type="Gene3D" id="2.40.100.10">
    <property type="entry name" value="Cyclophilin-like"/>
    <property type="match status" value="1"/>
</dbReference>
<comment type="catalytic activity">
    <reaction evidence="1 4">
        <text>[protein]-peptidylproline (omega=180) = [protein]-peptidylproline (omega=0)</text>
        <dbReference type="Rhea" id="RHEA:16237"/>
        <dbReference type="Rhea" id="RHEA-COMP:10747"/>
        <dbReference type="Rhea" id="RHEA-COMP:10748"/>
        <dbReference type="ChEBI" id="CHEBI:83833"/>
        <dbReference type="ChEBI" id="CHEBI:83834"/>
        <dbReference type="EC" id="5.2.1.8"/>
    </reaction>
</comment>
<proteinExistence type="inferred from homology"/>
<keyword evidence="2 4" id="KW-0697">Rotamase</keyword>
<evidence type="ECO:0000256" key="5">
    <source>
        <dbReference type="SAM" id="Phobius"/>
    </source>
</evidence>
<evidence type="ECO:0000256" key="3">
    <source>
        <dbReference type="ARBA" id="ARBA00023235"/>
    </source>
</evidence>
<dbReference type="PANTHER" id="PTHR11071">
    <property type="entry name" value="PEPTIDYL-PROLYL CIS-TRANS ISOMERASE"/>
    <property type="match status" value="1"/>
</dbReference>
<dbReference type="Ensembl" id="ENSCCNT00000005664.1">
    <property type="protein sequence ID" value="ENSCCNP00000004328.1"/>
    <property type="gene ID" value="ENSCCNG00000004581.1"/>
</dbReference>
<dbReference type="PROSITE" id="PS50072">
    <property type="entry name" value="CSA_PPIASE_2"/>
    <property type="match status" value="1"/>
</dbReference>
<dbReference type="InterPro" id="IPR024936">
    <property type="entry name" value="Cyclophilin-type_PPIase"/>
</dbReference>
<name>A0A8C0W3J2_CASCN</name>
<sequence length="135" mass="14920">RCGHEERTLWLHIATCIMVNLTVFFHITIDGEPLGCITFMLFADNFHALSTREKGLGFKGPCFHRIILGFMCQGGDYTHHNSNGCKSIYRDKFGDDNIIVKYMHPGILSMAIAGQNINSGQAPVAHTCNPSYSGG</sequence>
<dbReference type="GO" id="GO:0006457">
    <property type="term" value="P:protein folding"/>
    <property type="evidence" value="ECO:0007669"/>
    <property type="project" value="TreeGrafter"/>
</dbReference>
<evidence type="ECO:0000259" key="6">
    <source>
        <dbReference type="PROSITE" id="PS50072"/>
    </source>
</evidence>
<organism evidence="7">
    <name type="scientific">Castor canadensis</name>
    <name type="common">American beaver</name>
    <dbReference type="NCBI Taxonomy" id="51338"/>
    <lineage>
        <taxon>Eukaryota</taxon>
        <taxon>Metazoa</taxon>
        <taxon>Chordata</taxon>
        <taxon>Craniata</taxon>
        <taxon>Vertebrata</taxon>
        <taxon>Euteleostomi</taxon>
        <taxon>Mammalia</taxon>
        <taxon>Eutheria</taxon>
        <taxon>Euarchontoglires</taxon>
        <taxon>Glires</taxon>
        <taxon>Rodentia</taxon>
        <taxon>Castorimorpha</taxon>
        <taxon>Castoridae</taxon>
        <taxon>Castor</taxon>
    </lineage>
</organism>
<keyword evidence="5" id="KW-1133">Transmembrane helix</keyword>
<comment type="similarity">
    <text evidence="4">Belongs to the cyclophilin-type PPIase family.</text>
</comment>
<keyword evidence="3 4" id="KW-0413">Isomerase</keyword>
<evidence type="ECO:0000256" key="4">
    <source>
        <dbReference type="RuleBase" id="RU363019"/>
    </source>
</evidence>
<dbReference type="PRINTS" id="PR00153">
    <property type="entry name" value="CSAPPISMRASE"/>
</dbReference>
<feature type="domain" description="PPIase cyclophilin-type" evidence="6">
    <location>
        <begin position="24"/>
        <end position="135"/>
    </location>
</feature>
<dbReference type="InterPro" id="IPR029000">
    <property type="entry name" value="Cyclophilin-like_dom_sf"/>
</dbReference>
<keyword evidence="5" id="KW-0812">Transmembrane</keyword>
<dbReference type="SUPFAM" id="SSF50891">
    <property type="entry name" value="Cyclophilin-like"/>
    <property type="match status" value="1"/>
</dbReference>